<keyword evidence="4" id="KW-0805">Transcription regulation</keyword>
<evidence type="ECO:0000256" key="8">
    <source>
        <dbReference type="PROSITE-ProRule" id="PRU00035"/>
    </source>
</evidence>
<dbReference type="InterPro" id="IPR036427">
    <property type="entry name" value="Bromodomain-like_sf"/>
</dbReference>
<keyword evidence="5 8" id="KW-0103">Bromodomain</keyword>
<dbReference type="Gene3D" id="1.20.920.10">
    <property type="entry name" value="Bromodomain-like"/>
    <property type="match status" value="2"/>
</dbReference>
<gene>
    <name evidence="11" type="ORF">B0T24DRAFT_603416</name>
</gene>
<dbReference type="InterPro" id="IPR054551">
    <property type="entry name" value="RSC4_Ig-like"/>
</dbReference>
<evidence type="ECO:0000256" key="2">
    <source>
        <dbReference type="ARBA" id="ARBA00022737"/>
    </source>
</evidence>
<reference evidence="11" key="1">
    <citation type="journal article" date="2023" name="Mol. Phylogenet. Evol.">
        <title>Genome-scale phylogeny and comparative genomics of the fungal order Sordariales.</title>
        <authorList>
            <person name="Hensen N."/>
            <person name="Bonometti L."/>
            <person name="Westerberg I."/>
            <person name="Brannstrom I.O."/>
            <person name="Guillou S."/>
            <person name="Cros-Aarteil S."/>
            <person name="Calhoun S."/>
            <person name="Haridas S."/>
            <person name="Kuo A."/>
            <person name="Mondo S."/>
            <person name="Pangilinan J."/>
            <person name="Riley R."/>
            <person name="LaButti K."/>
            <person name="Andreopoulos B."/>
            <person name="Lipzen A."/>
            <person name="Chen C."/>
            <person name="Yan M."/>
            <person name="Daum C."/>
            <person name="Ng V."/>
            <person name="Clum A."/>
            <person name="Steindorff A."/>
            <person name="Ohm R.A."/>
            <person name="Martin F."/>
            <person name="Silar P."/>
            <person name="Natvig D.O."/>
            <person name="Lalanne C."/>
            <person name="Gautier V."/>
            <person name="Ament-Velasquez S.L."/>
            <person name="Kruys A."/>
            <person name="Hutchinson M.I."/>
            <person name="Powell A.J."/>
            <person name="Barry K."/>
            <person name="Miller A.N."/>
            <person name="Grigoriev I.V."/>
            <person name="Debuchy R."/>
            <person name="Gladieux P."/>
            <person name="Hiltunen Thoren M."/>
            <person name="Johannesson H."/>
        </authorList>
    </citation>
    <scope>NUCLEOTIDE SEQUENCE</scope>
    <source>
        <strain evidence="11">CBS 958.72</strain>
    </source>
</reference>
<evidence type="ECO:0000256" key="4">
    <source>
        <dbReference type="ARBA" id="ARBA00023015"/>
    </source>
</evidence>
<protein>
    <recommendedName>
        <fullName evidence="10">Bromo domain-containing protein</fullName>
    </recommendedName>
</protein>
<dbReference type="GO" id="GO:0006368">
    <property type="term" value="P:transcription elongation by RNA polymerase II"/>
    <property type="evidence" value="ECO:0007669"/>
    <property type="project" value="TreeGrafter"/>
</dbReference>
<keyword evidence="6" id="KW-0804">Transcription</keyword>
<dbReference type="PANTHER" id="PTHR16062">
    <property type="entry name" value="SWI/SNF-RELATED"/>
    <property type="match status" value="1"/>
</dbReference>
<feature type="compositionally biased region" description="Acidic residues" evidence="9">
    <location>
        <begin position="167"/>
        <end position="219"/>
    </location>
</feature>
<dbReference type="PROSITE" id="PS50014">
    <property type="entry name" value="BROMODOMAIN_2"/>
    <property type="match status" value="2"/>
</dbReference>
<keyword evidence="2" id="KW-0677">Repeat</keyword>
<comment type="caution">
    <text evidence="11">The sequence shown here is derived from an EMBL/GenBank/DDBJ whole genome shotgun (WGS) entry which is preliminary data.</text>
</comment>
<feature type="region of interest" description="Disordered" evidence="9">
    <location>
        <begin position="1"/>
        <end position="41"/>
    </location>
</feature>
<dbReference type="EMBL" id="JAULSN010000001">
    <property type="protein sequence ID" value="KAK3383026.1"/>
    <property type="molecule type" value="Genomic_DNA"/>
</dbReference>
<evidence type="ECO:0000256" key="5">
    <source>
        <dbReference type="ARBA" id="ARBA00023117"/>
    </source>
</evidence>
<sequence>MDNKRKATSAGGDGDDRAVKRRKVPGPYSDYDLSKGESHESTTAYGLHFLETIRRTRDKSGRTVADYFENLLPREGNEDYYKRIRMPISLKTIERKLNNQDFANLSELESYFKRMVTNAKEYYHKGSEVFEDAERVRKALSNYMTKTNPAYKLIPGYSCIAAPIPEDAESEPEEAESADGEDDAEGADEDAEGEDDEEEGDEDDEEEEDEDDDEDEEDNDGTRRKIILKRGPGRPARGGATQSSGRRKDRNSRVKADHEYEGVPYKNLNFQQAQEKIVEELIRKPDEDDQYFREFVHLPSRNYKDYFAVITSPLSLKGLQKLVKGIHGRQAATGVSDFKGWVAFEEKASLLWTNAHYFNEEGSAIYNLATELKDCFEKEVKAAKAVVQEPPQPKIKLKMPSGSETPVVAPKKITIHVGGSRGSAAPSPAPPTQSSDSSRPDGAVDGRVPPPATVFTPGLLAGQPDKVASLSAAGPSPSPSVPGFKHEGVLQQSPVAIPRSNGAVPMPTNMTNGHTAVVQMNGHPPPVAAPPPPPPLYDSRIRAPGRGLADTLIPSLLLRTHPSIPLERRFRLEIPAHPKIAQQNIAVHIPGNHSRLQLIPRLAPLEQQQRPYKLFVTINNQTVGRATPLPIPDDPLPPTAMVFDLALQPGTNLIVVTLIAALPRGHKLPNGAECEIEKVTINAFMSKPY</sequence>
<evidence type="ECO:0000256" key="1">
    <source>
        <dbReference type="ARBA" id="ARBA00004123"/>
    </source>
</evidence>
<accession>A0AAE0NK67</accession>
<dbReference type="PANTHER" id="PTHR16062:SF19">
    <property type="entry name" value="PROTEIN POLYBROMO-1"/>
    <property type="match status" value="1"/>
</dbReference>
<evidence type="ECO:0000256" key="6">
    <source>
        <dbReference type="ARBA" id="ARBA00023163"/>
    </source>
</evidence>
<keyword evidence="3" id="KW-0156">Chromatin regulator</keyword>
<evidence type="ECO:0000259" key="10">
    <source>
        <dbReference type="PROSITE" id="PS50014"/>
    </source>
</evidence>
<feature type="region of interest" description="Disordered" evidence="9">
    <location>
        <begin position="167"/>
        <end position="260"/>
    </location>
</feature>
<evidence type="ECO:0000313" key="12">
    <source>
        <dbReference type="Proteomes" id="UP001287356"/>
    </source>
</evidence>
<dbReference type="SUPFAM" id="SSF47370">
    <property type="entry name" value="Bromodomain"/>
    <property type="match status" value="2"/>
</dbReference>
<dbReference type="GO" id="GO:0006338">
    <property type="term" value="P:chromatin remodeling"/>
    <property type="evidence" value="ECO:0007669"/>
    <property type="project" value="InterPro"/>
</dbReference>
<dbReference type="Pfam" id="PF22994">
    <property type="entry name" value="RSC4_Ig_like"/>
    <property type="match status" value="1"/>
</dbReference>
<feature type="compositionally biased region" description="Low complexity" evidence="9">
    <location>
        <begin position="422"/>
        <end position="437"/>
    </location>
</feature>
<dbReference type="Pfam" id="PF00439">
    <property type="entry name" value="Bromodomain"/>
    <property type="match status" value="2"/>
</dbReference>
<keyword evidence="12" id="KW-1185">Reference proteome</keyword>
<dbReference type="Proteomes" id="UP001287356">
    <property type="component" value="Unassembled WGS sequence"/>
</dbReference>
<name>A0AAE0NK67_9PEZI</name>
<dbReference type="CDD" id="cd04369">
    <property type="entry name" value="Bromodomain"/>
    <property type="match status" value="2"/>
</dbReference>
<dbReference type="GO" id="GO:0003682">
    <property type="term" value="F:chromatin binding"/>
    <property type="evidence" value="ECO:0007669"/>
    <property type="project" value="TreeGrafter"/>
</dbReference>
<evidence type="ECO:0000256" key="3">
    <source>
        <dbReference type="ARBA" id="ARBA00022853"/>
    </source>
</evidence>
<comment type="subcellular location">
    <subcellularLocation>
        <location evidence="1">Nucleus</location>
    </subcellularLocation>
</comment>
<reference evidence="11" key="2">
    <citation type="submission" date="2023-06" db="EMBL/GenBank/DDBJ databases">
        <authorList>
            <consortium name="Lawrence Berkeley National Laboratory"/>
            <person name="Haridas S."/>
            <person name="Hensen N."/>
            <person name="Bonometti L."/>
            <person name="Westerberg I."/>
            <person name="Brannstrom I.O."/>
            <person name="Guillou S."/>
            <person name="Cros-Aarteil S."/>
            <person name="Calhoun S."/>
            <person name="Kuo A."/>
            <person name="Mondo S."/>
            <person name="Pangilinan J."/>
            <person name="Riley R."/>
            <person name="Labutti K."/>
            <person name="Andreopoulos B."/>
            <person name="Lipzen A."/>
            <person name="Chen C."/>
            <person name="Yanf M."/>
            <person name="Daum C."/>
            <person name="Ng V."/>
            <person name="Clum A."/>
            <person name="Steindorff A."/>
            <person name="Ohm R."/>
            <person name="Martin F."/>
            <person name="Silar P."/>
            <person name="Natvig D."/>
            <person name="Lalanne C."/>
            <person name="Gautier V."/>
            <person name="Ament-Velasquez S.L."/>
            <person name="Kruys A."/>
            <person name="Hutchinson M.I."/>
            <person name="Powell A.J."/>
            <person name="Barry K."/>
            <person name="Miller A.N."/>
            <person name="Grigoriev I.V."/>
            <person name="Debuchy R."/>
            <person name="Gladieux P."/>
            <person name="Thoren M.H."/>
            <person name="Johannesson H."/>
        </authorList>
    </citation>
    <scope>NUCLEOTIDE SEQUENCE</scope>
    <source>
        <strain evidence="11">CBS 958.72</strain>
    </source>
</reference>
<dbReference type="AlphaFoldDB" id="A0AAE0NK67"/>
<evidence type="ECO:0000313" key="11">
    <source>
        <dbReference type="EMBL" id="KAK3383026.1"/>
    </source>
</evidence>
<dbReference type="InterPro" id="IPR037382">
    <property type="entry name" value="Rsc/polybromo"/>
</dbReference>
<dbReference type="SMART" id="SM00297">
    <property type="entry name" value="BROMO"/>
    <property type="match status" value="2"/>
</dbReference>
<keyword evidence="7" id="KW-0539">Nucleus</keyword>
<organism evidence="11 12">
    <name type="scientific">Lasiosphaeria ovina</name>
    <dbReference type="NCBI Taxonomy" id="92902"/>
    <lineage>
        <taxon>Eukaryota</taxon>
        <taxon>Fungi</taxon>
        <taxon>Dikarya</taxon>
        <taxon>Ascomycota</taxon>
        <taxon>Pezizomycotina</taxon>
        <taxon>Sordariomycetes</taxon>
        <taxon>Sordariomycetidae</taxon>
        <taxon>Sordariales</taxon>
        <taxon>Lasiosphaeriaceae</taxon>
        <taxon>Lasiosphaeria</taxon>
    </lineage>
</organism>
<dbReference type="GO" id="GO:0016586">
    <property type="term" value="C:RSC-type complex"/>
    <property type="evidence" value="ECO:0007669"/>
    <property type="project" value="InterPro"/>
</dbReference>
<feature type="compositionally biased region" description="Basic and acidic residues" evidence="9">
    <location>
        <begin position="251"/>
        <end position="260"/>
    </location>
</feature>
<feature type="domain" description="Bromo" evidence="10">
    <location>
        <begin position="60"/>
        <end position="130"/>
    </location>
</feature>
<dbReference type="InterPro" id="IPR001487">
    <property type="entry name" value="Bromodomain"/>
</dbReference>
<feature type="domain" description="Bromo" evidence="10">
    <location>
        <begin position="284"/>
        <end position="366"/>
    </location>
</feature>
<evidence type="ECO:0000256" key="9">
    <source>
        <dbReference type="SAM" id="MobiDB-lite"/>
    </source>
</evidence>
<dbReference type="FunFam" id="1.20.920.10:FF:000083">
    <property type="entry name" value="WGS project CABT00000000 data, contig 2.8"/>
    <property type="match status" value="1"/>
</dbReference>
<feature type="region of interest" description="Disordered" evidence="9">
    <location>
        <begin position="417"/>
        <end position="460"/>
    </location>
</feature>
<evidence type="ECO:0000256" key="7">
    <source>
        <dbReference type="ARBA" id="ARBA00023242"/>
    </source>
</evidence>
<proteinExistence type="predicted"/>